<keyword evidence="5" id="KW-1185">Reference proteome</keyword>
<feature type="domain" description="CCHC-type" evidence="4">
    <location>
        <begin position="376"/>
        <end position="390"/>
    </location>
</feature>
<sequence length="419" mass="46600">MVREDLVAQLGLAGVNFPPTATIAQLRELLREVVGASVSSSASSSPTPIPPQVSVAASGPPPQGQAENVETQQQLDNAIAPTTRQQADVLLQTPTTTKEMASKQGHANGQAVGVVTDKEGHASKRNEIASNPEHASEQDKIMQELERQIKILKLKKEISELEEQLETRKSVATFSDVEGALPKFSGDNQLIITKWIQEFDNITNVMKCSKTEQFIYARRMLKGSAALFLRSTKSNSWEGLKKELLNEFGRVVGAKEALRKLDARKWDRQKESLHRYVLEMQQLAEDTPLSQKEIVEYIVDGMLDKSVAASIFFKVVTVAEFKELIPKYEKMVADRKQYQPKSDVVKQAPPTVKCFRCSKYGHYSTTCTEGQRPIACFTCGKKGHMKINCPLRTVAAIPDEEEVDWNIQVRVALSPSNSK</sequence>
<keyword evidence="2" id="KW-0175">Coiled coil</keyword>
<feature type="domain" description="CCHC-type" evidence="4">
    <location>
        <begin position="353"/>
        <end position="369"/>
    </location>
</feature>
<dbReference type="SUPFAM" id="SSF57756">
    <property type="entry name" value="Retrovirus zinc finger-like domains"/>
    <property type="match status" value="1"/>
</dbReference>
<gene>
    <name evidence="6" type="primary">LOC131804689</name>
</gene>
<evidence type="ECO:0000256" key="2">
    <source>
        <dbReference type="SAM" id="Coils"/>
    </source>
</evidence>
<feature type="coiled-coil region" evidence="2">
    <location>
        <begin position="135"/>
        <end position="171"/>
    </location>
</feature>
<dbReference type="SMART" id="SM00343">
    <property type="entry name" value="ZnF_C2HC"/>
    <property type="match status" value="2"/>
</dbReference>
<keyword evidence="1" id="KW-0862">Zinc</keyword>
<evidence type="ECO:0000313" key="6">
    <source>
        <dbReference type="RefSeq" id="XP_058983729.1"/>
    </source>
</evidence>
<dbReference type="PROSITE" id="PS50158">
    <property type="entry name" value="ZF_CCHC"/>
    <property type="match status" value="2"/>
</dbReference>
<dbReference type="PANTHER" id="PTHR23002">
    <property type="entry name" value="ZINC FINGER CCHC DOMAIN CONTAINING PROTEIN"/>
    <property type="match status" value="1"/>
</dbReference>
<evidence type="ECO:0000256" key="1">
    <source>
        <dbReference type="PROSITE-ProRule" id="PRU00047"/>
    </source>
</evidence>
<dbReference type="InterPro" id="IPR036875">
    <property type="entry name" value="Znf_CCHC_sf"/>
</dbReference>
<protein>
    <submittedName>
        <fullName evidence="6">Uncharacterized protein LOC131804689</fullName>
    </submittedName>
</protein>
<dbReference type="RefSeq" id="XP_058983729.1">
    <property type="nucleotide sequence ID" value="XM_059127746.1"/>
</dbReference>
<evidence type="ECO:0000313" key="5">
    <source>
        <dbReference type="Proteomes" id="UP001652621"/>
    </source>
</evidence>
<reference evidence="6" key="1">
    <citation type="submission" date="2025-08" db="UniProtKB">
        <authorList>
            <consortium name="RefSeq"/>
        </authorList>
    </citation>
    <scope>IDENTIFICATION</scope>
    <source>
        <strain evidence="6">Aabys</strain>
        <tissue evidence="6">Whole body</tissue>
    </source>
</reference>
<keyword evidence="1" id="KW-0479">Metal-binding</keyword>
<dbReference type="InterPro" id="IPR001878">
    <property type="entry name" value="Znf_CCHC"/>
</dbReference>
<evidence type="ECO:0000259" key="4">
    <source>
        <dbReference type="PROSITE" id="PS50158"/>
    </source>
</evidence>
<evidence type="ECO:0000256" key="3">
    <source>
        <dbReference type="SAM" id="MobiDB-lite"/>
    </source>
</evidence>
<feature type="region of interest" description="Disordered" evidence="3">
    <location>
        <begin position="39"/>
        <end position="70"/>
    </location>
</feature>
<dbReference type="InterPro" id="IPR051714">
    <property type="entry name" value="Znf_CCHC_NABP"/>
</dbReference>
<name>A0ABM3VD56_MUSDO</name>
<dbReference type="Gene3D" id="4.10.60.10">
    <property type="entry name" value="Zinc finger, CCHC-type"/>
    <property type="match status" value="1"/>
</dbReference>
<dbReference type="GeneID" id="131804689"/>
<keyword evidence="1" id="KW-0863">Zinc-finger</keyword>
<dbReference type="Pfam" id="PF00098">
    <property type="entry name" value="zf-CCHC"/>
    <property type="match status" value="1"/>
</dbReference>
<organism evidence="5 6">
    <name type="scientific">Musca domestica</name>
    <name type="common">House fly</name>
    <dbReference type="NCBI Taxonomy" id="7370"/>
    <lineage>
        <taxon>Eukaryota</taxon>
        <taxon>Metazoa</taxon>
        <taxon>Ecdysozoa</taxon>
        <taxon>Arthropoda</taxon>
        <taxon>Hexapoda</taxon>
        <taxon>Insecta</taxon>
        <taxon>Pterygota</taxon>
        <taxon>Neoptera</taxon>
        <taxon>Endopterygota</taxon>
        <taxon>Diptera</taxon>
        <taxon>Brachycera</taxon>
        <taxon>Muscomorpha</taxon>
        <taxon>Muscoidea</taxon>
        <taxon>Muscidae</taxon>
        <taxon>Musca</taxon>
    </lineage>
</organism>
<proteinExistence type="predicted"/>
<accession>A0ABM3VD56</accession>
<dbReference type="Proteomes" id="UP001652621">
    <property type="component" value="Unplaced"/>
</dbReference>